<dbReference type="InterPro" id="IPR000873">
    <property type="entry name" value="AMP-dep_synth/lig_dom"/>
</dbReference>
<dbReference type="GO" id="GO:0004467">
    <property type="term" value="F:long-chain fatty acid-CoA ligase activity"/>
    <property type="evidence" value="ECO:0007669"/>
    <property type="project" value="TreeGrafter"/>
</dbReference>
<feature type="domain" description="AMP-binding enzyme C-terminal" evidence="5">
    <location>
        <begin position="195"/>
        <end position="271"/>
    </location>
</feature>
<proteinExistence type="inferred from homology"/>
<dbReference type="STRING" id="36166.T1GC76"/>
<dbReference type="EnsemblMetazoa" id="MESCA000877-RA">
    <property type="protein sequence ID" value="MESCA000877-PA"/>
    <property type="gene ID" value="MESCA000877"/>
</dbReference>
<dbReference type="EMBL" id="CAQQ02148087">
    <property type="status" value="NOT_ANNOTATED_CDS"/>
    <property type="molecule type" value="Genomic_DNA"/>
</dbReference>
<dbReference type="Gene3D" id="3.30.300.30">
    <property type="match status" value="1"/>
</dbReference>
<dbReference type="InterPro" id="IPR045851">
    <property type="entry name" value="AMP-bd_C_sf"/>
</dbReference>
<evidence type="ECO:0008006" key="8">
    <source>
        <dbReference type="Google" id="ProtNLM"/>
    </source>
</evidence>
<evidence type="ECO:0000313" key="7">
    <source>
        <dbReference type="Proteomes" id="UP000015102"/>
    </source>
</evidence>
<dbReference type="Pfam" id="PF13193">
    <property type="entry name" value="AMP-binding_C"/>
    <property type="match status" value="1"/>
</dbReference>
<name>T1GC76_MEGSC</name>
<dbReference type="EMBL" id="CAQQ02148089">
    <property type="status" value="NOT_ANNOTATED_CDS"/>
    <property type="molecule type" value="Genomic_DNA"/>
</dbReference>
<dbReference type="Gene3D" id="3.40.50.980">
    <property type="match status" value="1"/>
</dbReference>
<reference evidence="7" key="1">
    <citation type="submission" date="2013-02" db="EMBL/GenBank/DDBJ databases">
        <authorList>
            <person name="Hughes D."/>
        </authorList>
    </citation>
    <scope>NUCLEOTIDE SEQUENCE</scope>
    <source>
        <strain>Durham</strain>
        <strain evidence="7">NC isolate 2 -- Noor lab</strain>
    </source>
</reference>
<dbReference type="Proteomes" id="UP000015102">
    <property type="component" value="Unassembled WGS sequence"/>
</dbReference>
<dbReference type="EMBL" id="CAQQ02148090">
    <property type="status" value="NOT_ANNOTATED_CDS"/>
    <property type="molecule type" value="Genomic_DNA"/>
</dbReference>
<dbReference type="PANTHER" id="PTHR24096:SF353">
    <property type="entry name" value="GH16244P-RELATED"/>
    <property type="match status" value="1"/>
</dbReference>
<feature type="domain" description="AMP-dependent synthetase/ligase" evidence="4">
    <location>
        <begin position="2"/>
        <end position="144"/>
    </location>
</feature>
<dbReference type="AlphaFoldDB" id="T1GC76"/>
<comment type="subcellular location">
    <subcellularLocation>
        <location evidence="1">Peroxisome</location>
    </subcellularLocation>
</comment>
<dbReference type="GO" id="GO:0005777">
    <property type="term" value="C:peroxisome"/>
    <property type="evidence" value="ECO:0007669"/>
    <property type="project" value="UniProtKB-SubCell"/>
</dbReference>
<dbReference type="Gene3D" id="2.30.38.10">
    <property type="entry name" value="Luciferase, Domain 3"/>
    <property type="match status" value="1"/>
</dbReference>
<dbReference type="HOGENOM" id="CLU_000022_17_0_1"/>
<dbReference type="SUPFAM" id="SSF56801">
    <property type="entry name" value="Acetyl-CoA synthetase-like"/>
    <property type="match status" value="1"/>
</dbReference>
<evidence type="ECO:0000259" key="4">
    <source>
        <dbReference type="Pfam" id="PF00501"/>
    </source>
</evidence>
<protein>
    <recommendedName>
        <fullName evidence="8">AMP-dependent synthetase/ligase domain-containing protein</fullName>
    </recommendedName>
</protein>
<evidence type="ECO:0000256" key="1">
    <source>
        <dbReference type="ARBA" id="ARBA00004275"/>
    </source>
</evidence>
<dbReference type="GO" id="GO:0046949">
    <property type="term" value="P:fatty-acyl-CoA biosynthetic process"/>
    <property type="evidence" value="ECO:0007669"/>
    <property type="project" value="TreeGrafter"/>
</dbReference>
<dbReference type="InterPro" id="IPR025110">
    <property type="entry name" value="AMP-bd_C"/>
</dbReference>
<dbReference type="PANTHER" id="PTHR24096">
    <property type="entry name" value="LONG-CHAIN-FATTY-ACID--COA LIGASE"/>
    <property type="match status" value="1"/>
</dbReference>
<dbReference type="EMBL" id="CAQQ02148088">
    <property type="status" value="NOT_ANNOTATED_CDS"/>
    <property type="molecule type" value="Genomic_DNA"/>
</dbReference>
<dbReference type="FunFam" id="3.30.300.30:FF:000007">
    <property type="entry name" value="4-coumarate--CoA ligase 2"/>
    <property type="match status" value="1"/>
</dbReference>
<dbReference type="OMA" id="TEICNAC"/>
<accession>T1GC76</accession>
<reference evidence="6" key="2">
    <citation type="submission" date="2015-06" db="UniProtKB">
        <authorList>
            <consortium name="EnsemblMetazoa"/>
        </authorList>
    </citation>
    <scope>IDENTIFICATION</scope>
</reference>
<keyword evidence="7" id="KW-1185">Reference proteome</keyword>
<sequence>MNGSKRVITNKPFSDDLFIDLIEKQKVSFIVGPPSQMALLVQNVRATKADLSSLKQYFVGGSAVPFTVLQKCRKLLPNCRIEVGYGMTEICNACSIGVPAGPNANGFLNENCSIKIIDDNGNNLGIGETGEIFIKTTYKWNGYYGNKEATNDTLDSEGWIKSGDLGYIDYEGNLFIVDRKKDILKYKNFHYFPTEIELVILELPDVVEVCVCGLPDLVMTDLPAAAIIKKAGSTLSENDVIGHVAKRMADFKHLRGGVYFVEELPKTASGKNVRKKVKELVIKLAGQ</sequence>
<evidence type="ECO:0000259" key="5">
    <source>
        <dbReference type="Pfam" id="PF13193"/>
    </source>
</evidence>
<evidence type="ECO:0000256" key="2">
    <source>
        <dbReference type="ARBA" id="ARBA00006432"/>
    </source>
</evidence>
<organism evidence="6 7">
    <name type="scientific">Megaselia scalaris</name>
    <name type="common">Humpbacked fly</name>
    <name type="synonym">Phora scalaris</name>
    <dbReference type="NCBI Taxonomy" id="36166"/>
    <lineage>
        <taxon>Eukaryota</taxon>
        <taxon>Metazoa</taxon>
        <taxon>Ecdysozoa</taxon>
        <taxon>Arthropoda</taxon>
        <taxon>Hexapoda</taxon>
        <taxon>Insecta</taxon>
        <taxon>Pterygota</taxon>
        <taxon>Neoptera</taxon>
        <taxon>Endopterygota</taxon>
        <taxon>Diptera</taxon>
        <taxon>Brachycera</taxon>
        <taxon>Muscomorpha</taxon>
        <taxon>Platypezoidea</taxon>
        <taxon>Phoridae</taxon>
        <taxon>Megaseliini</taxon>
        <taxon>Megaselia</taxon>
    </lineage>
</organism>
<comment type="similarity">
    <text evidence="2">Belongs to the ATP-dependent AMP-binding enzyme family.</text>
</comment>
<keyword evidence="3" id="KW-0576">Peroxisome</keyword>
<dbReference type="Pfam" id="PF00501">
    <property type="entry name" value="AMP-binding"/>
    <property type="match status" value="1"/>
</dbReference>
<evidence type="ECO:0000313" key="6">
    <source>
        <dbReference type="EnsemblMetazoa" id="MESCA000877-PA"/>
    </source>
</evidence>
<evidence type="ECO:0000256" key="3">
    <source>
        <dbReference type="ARBA" id="ARBA00023140"/>
    </source>
</evidence>